<sequence>MPMLSKLLALGGLACAVASSPFPDEPAGAAARDAVAADDECLAEDEQCALNALQRLRSVRRGDPDSDPMVDPPDEDGATAGGFDFEHDVTLEDQAAIRAASAGSGWYQGGDKMWGAGVGIEDVNAGNVGYWNAGMTAAKARCGDAGCSLIINPMHHRSVQHSHIHFVHYAGYGSSLKKRAEDMTCGKPGWHGGGLPCGGKAAFFPGWPGVFTEAMKTGPLDHASVIAWPASCGGSGTIIEMAYHCSIEHQIRGDFNPSKR</sequence>
<dbReference type="EMBL" id="HBGW01090788">
    <property type="protein sequence ID" value="CAD9639810.1"/>
    <property type="molecule type" value="Transcribed_RNA"/>
</dbReference>
<keyword evidence="2" id="KW-0732">Signal</keyword>
<feature type="signal peptide" evidence="2">
    <location>
        <begin position="1"/>
        <end position="19"/>
    </location>
</feature>
<accession>A0A6U9HK09</accession>
<organism evidence="3">
    <name type="scientific">Zooxanthella nutricula</name>
    <dbReference type="NCBI Taxonomy" id="1333877"/>
    <lineage>
        <taxon>Eukaryota</taxon>
        <taxon>Sar</taxon>
        <taxon>Alveolata</taxon>
        <taxon>Dinophyceae</taxon>
        <taxon>Peridiniales</taxon>
        <taxon>Peridiniales incertae sedis</taxon>
        <taxon>Zooxanthella</taxon>
    </lineage>
</organism>
<evidence type="ECO:0000256" key="1">
    <source>
        <dbReference type="SAM" id="MobiDB-lite"/>
    </source>
</evidence>
<dbReference type="AlphaFoldDB" id="A0A6U9HK09"/>
<evidence type="ECO:0000256" key="2">
    <source>
        <dbReference type="SAM" id="SignalP"/>
    </source>
</evidence>
<proteinExistence type="predicted"/>
<reference evidence="3" key="1">
    <citation type="submission" date="2021-01" db="EMBL/GenBank/DDBJ databases">
        <authorList>
            <person name="Corre E."/>
            <person name="Pelletier E."/>
            <person name="Niang G."/>
            <person name="Scheremetjew M."/>
            <person name="Finn R."/>
            <person name="Kale V."/>
            <person name="Holt S."/>
            <person name="Cochrane G."/>
            <person name="Meng A."/>
            <person name="Brown T."/>
            <person name="Cohen L."/>
        </authorList>
    </citation>
    <scope>NUCLEOTIDE SEQUENCE</scope>
    <source>
        <strain evidence="3">RCC3387</strain>
    </source>
</reference>
<evidence type="ECO:0000313" key="3">
    <source>
        <dbReference type="EMBL" id="CAD9639810.1"/>
    </source>
</evidence>
<name>A0A6U9HK09_9DINO</name>
<protein>
    <submittedName>
        <fullName evidence="3">Uncharacterized protein</fullName>
    </submittedName>
</protein>
<feature type="chain" id="PRO_5030160617" evidence="2">
    <location>
        <begin position="20"/>
        <end position="260"/>
    </location>
</feature>
<feature type="region of interest" description="Disordered" evidence="1">
    <location>
        <begin position="57"/>
        <end position="83"/>
    </location>
</feature>
<gene>
    <name evidence="3" type="ORF">BRAN1462_LOCUS57632</name>
</gene>
<feature type="compositionally biased region" description="Acidic residues" evidence="1">
    <location>
        <begin position="65"/>
        <end position="77"/>
    </location>
</feature>